<evidence type="ECO:0000256" key="4">
    <source>
        <dbReference type="ARBA" id="ARBA00022691"/>
    </source>
</evidence>
<dbReference type="EMBL" id="FOTW01000024">
    <property type="protein sequence ID" value="SFM58464.1"/>
    <property type="molecule type" value="Genomic_DNA"/>
</dbReference>
<dbReference type="AlphaFoldDB" id="A0A1I4S2J0"/>
<dbReference type="PANTHER" id="PTHR32183">
    <property type="match status" value="1"/>
</dbReference>
<dbReference type="InterPro" id="IPR008854">
    <property type="entry name" value="TPMT"/>
</dbReference>
<dbReference type="STRING" id="758825.SAMN02982985_04590"/>
<evidence type="ECO:0000256" key="2">
    <source>
        <dbReference type="ARBA" id="ARBA00022603"/>
    </source>
</evidence>
<keyword evidence="4" id="KW-0949">S-adenosyl-L-methionine</keyword>
<dbReference type="Gene3D" id="3.40.50.150">
    <property type="entry name" value="Vaccinia Virus protein VP39"/>
    <property type="match status" value="1"/>
</dbReference>
<evidence type="ECO:0000256" key="1">
    <source>
        <dbReference type="ARBA" id="ARBA00022553"/>
    </source>
</evidence>
<keyword evidence="6" id="KW-1185">Reference proteome</keyword>
<keyword evidence="2 5" id="KW-0489">Methyltransferase</keyword>
<dbReference type="OrthoDB" id="9778208at2"/>
<keyword evidence="3 5" id="KW-0808">Transferase</keyword>
<evidence type="ECO:0000313" key="5">
    <source>
        <dbReference type="EMBL" id="SFM58464.1"/>
    </source>
</evidence>
<dbReference type="RefSeq" id="WP_093390031.1">
    <property type="nucleotide sequence ID" value="NZ_FOTW01000024.1"/>
</dbReference>
<dbReference type="Proteomes" id="UP000199470">
    <property type="component" value="Unassembled WGS sequence"/>
</dbReference>
<dbReference type="InterPro" id="IPR029063">
    <property type="entry name" value="SAM-dependent_MTases_sf"/>
</dbReference>
<dbReference type="SUPFAM" id="SSF53335">
    <property type="entry name" value="S-adenosyl-L-methionine-dependent methyltransferases"/>
    <property type="match status" value="1"/>
</dbReference>
<evidence type="ECO:0000256" key="3">
    <source>
        <dbReference type="ARBA" id="ARBA00022679"/>
    </source>
</evidence>
<name>A0A1I4S2J0_9BURK</name>
<dbReference type="GO" id="GO:0008757">
    <property type="term" value="F:S-adenosylmethionine-dependent methyltransferase activity"/>
    <property type="evidence" value="ECO:0007669"/>
    <property type="project" value="InterPro"/>
</dbReference>
<dbReference type="GO" id="GO:0032259">
    <property type="term" value="P:methylation"/>
    <property type="evidence" value="ECO:0007669"/>
    <property type="project" value="UniProtKB-KW"/>
</dbReference>
<sequence>MQEFNERDPLKPAFWDERFAGNFTPWDKGGVPQALRDFVAAAPAPLRTLIPGCGSAYELACLAEAGWDVTAIDFSPAAVAAAKAAVGPWAGRVVEADFFAWQPAGPLQLIYERAFLCAMPRALWPQVAARWAELLAPGALLAGYFFFDNVAKGPPFGIAREQLDALLAPHFDCVEDAAVADSIAVFEGKERWLVWRRR</sequence>
<protein>
    <submittedName>
        <fullName evidence="5">Thiopurine S-methyltransferase (TPMT)</fullName>
    </submittedName>
</protein>
<gene>
    <name evidence="5" type="ORF">SAMN02982985_04590</name>
</gene>
<organism evidence="5 6">
    <name type="scientific">Rugamonas rubra</name>
    <dbReference type="NCBI Taxonomy" id="758825"/>
    <lineage>
        <taxon>Bacteria</taxon>
        <taxon>Pseudomonadati</taxon>
        <taxon>Pseudomonadota</taxon>
        <taxon>Betaproteobacteria</taxon>
        <taxon>Burkholderiales</taxon>
        <taxon>Oxalobacteraceae</taxon>
        <taxon>Telluria group</taxon>
        <taxon>Rugamonas</taxon>
    </lineage>
</organism>
<evidence type="ECO:0000313" key="6">
    <source>
        <dbReference type="Proteomes" id="UP000199470"/>
    </source>
</evidence>
<dbReference type="Pfam" id="PF05724">
    <property type="entry name" value="TPMT"/>
    <property type="match status" value="1"/>
</dbReference>
<dbReference type="PROSITE" id="PS51585">
    <property type="entry name" value="SAM_MT_TPMT"/>
    <property type="match status" value="1"/>
</dbReference>
<proteinExistence type="predicted"/>
<reference evidence="5 6" key="1">
    <citation type="submission" date="2016-10" db="EMBL/GenBank/DDBJ databases">
        <authorList>
            <person name="de Groot N.N."/>
        </authorList>
    </citation>
    <scope>NUCLEOTIDE SEQUENCE [LARGE SCALE GENOMIC DNA]</scope>
    <source>
        <strain evidence="5 6">ATCC 43154</strain>
    </source>
</reference>
<keyword evidence="1" id="KW-0597">Phosphoprotein</keyword>
<dbReference type="PANTHER" id="PTHR32183:SF6">
    <property type="entry name" value="CYSTEINE SULFINATE DESULFINASE_CYSTEINE DESULFURASE AND RELATED ENZYMES"/>
    <property type="match status" value="1"/>
</dbReference>
<accession>A0A1I4S2J0</accession>